<feature type="compositionally biased region" description="Basic and acidic residues" evidence="1">
    <location>
        <begin position="70"/>
        <end position="85"/>
    </location>
</feature>
<dbReference type="CDD" id="cd00072">
    <property type="entry name" value="GYF"/>
    <property type="match status" value="1"/>
</dbReference>
<feature type="region of interest" description="Disordered" evidence="1">
    <location>
        <begin position="370"/>
        <end position="424"/>
    </location>
</feature>
<name>A0A2I0KNG0_PUNGR</name>
<sequence length="823" mass="88284">MQEIPEVHADRSLDPNHIPPYETPKKKDGLVRPSNGPGRKRRQAVAAQSGSSIPNKRRNASRTSQPSASDSERESSGLTHEMNKRSRFDPAVSVVCALKSLASRSESASGVASEVSPSPLSTGTDQSVNDAEINKMWHYQDPTGKTQGPFTMSQLRKWNGSGHFPADLRIWRIDERREDSILLIEALNGNYIKQEPRMSSDDRTVNLNGSGNANSPRRDKNIADGSPNHKEEGPSSPPKPNIEDTNKVMEGPPSSEGRIITVAEVWNSLNDDAPLSIVQSQPQHCNSVQLPSNQDETSLQENESQESRQDNRNVRLFGLTEVVPAANNGPKSNEKRSDGDEPSGQLSGQNWNNSVPVTTIDSLDKSLETKQESKGITFPQGPTSAVGSHNEGVDDNAERNKQGMSSNLCSQDAAPAWSNAPSLVPEATQSKGVTAEWGGGYSSVPSKPVDAWDSTLGSGSSLRPTDMPGNNSALTLTSAQPTTVVSSQAHNPLPIESSWQAIVNETNDFASLGEESVSDLLAEVEAMENAGLPSPTSAMKCGHDLNGDSKDDCFSPIEGFDPTPGPVKSEVFTSTVELMVWDTLGGLLTSILLPPLNPREVGSSRMKETRAINGNRSPPLNSLVPRLPNQPGNCREHLLMLGERFKGALIGKGQMMARQTWTWRLGKVNIRGLEVSARAAAQGTKAYGATSKDTTVGVIDTLAHESGASKVMIKVMGGATEDHGIAIVIVVVGNIPAGPVGVDTDSSHPKGSVFGSFFGAIIRVERVVVVSRLGSPGLGLLRSASVAAEATRKGRIFQKLCLEMWRRFRNMISIPQTNYGKSA</sequence>
<accession>A0A2I0KNG0</accession>
<dbReference type="Proteomes" id="UP000233551">
    <property type="component" value="Unassembled WGS sequence"/>
</dbReference>
<comment type="caution">
    <text evidence="3">The sequence shown here is derived from an EMBL/GenBank/DDBJ whole genome shotgun (WGS) entry which is preliminary data.</text>
</comment>
<evidence type="ECO:0000259" key="2">
    <source>
        <dbReference type="PROSITE" id="PS50829"/>
    </source>
</evidence>
<dbReference type="EMBL" id="PGOL01000477">
    <property type="protein sequence ID" value="PKI69979.1"/>
    <property type="molecule type" value="Genomic_DNA"/>
</dbReference>
<dbReference type="STRING" id="22663.A0A2I0KNG0"/>
<feature type="compositionally biased region" description="Low complexity" evidence="1">
    <location>
        <begin position="106"/>
        <end position="119"/>
    </location>
</feature>
<dbReference type="SMART" id="SM00444">
    <property type="entry name" value="GYF"/>
    <property type="match status" value="1"/>
</dbReference>
<dbReference type="PROSITE" id="PS50829">
    <property type="entry name" value="GYF"/>
    <property type="match status" value="1"/>
</dbReference>
<gene>
    <name evidence="3" type="ORF">CRG98_009582</name>
</gene>
<organism evidence="3 4">
    <name type="scientific">Punica granatum</name>
    <name type="common">Pomegranate</name>
    <dbReference type="NCBI Taxonomy" id="22663"/>
    <lineage>
        <taxon>Eukaryota</taxon>
        <taxon>Viridiplantae</taxon>
        <taxon>Streptophyta</taxon>
        <taxon>Embryophyta</taxon>
        <taxon>Tracheophyta</taxon>
        <taxon>Spermatophyta</taxon>
        <taxon>Magnoliopsida</taxon>
        <taxon>eudicotyledons</taxon>
        <taxon>Gunneridae</taxon>
        <taxon>Pentapetalae</taxon>
        <taxon>rosids</taxon>
        <taxon>malvids</taxon>
        <taxon>Myrtales</taxon>
        <taxon>Lythraceae</taxon>
        <taxon>Punica</taxon>
    </lineage>
</organism>
<dbReference type="SUPFAM" id="SSF55277">
    <property type="entry name" value="GYF domain"/>
    <property type="match status" value="1"/>
</dbReference>
<feature type="compositionally biased region" description="Polar residues" evidence="1">
    <location>
        <begin position="344"/>
        <end position="357"/>
    </location>
</feature>
<feature type="compositionally biased region" description="Basic and acidic residues" evidence="1">
    <location>
        <begin position="1"/>
        <end position="14"/>
    </location>
</feature>
<feature type="compositionally biased region" description="Basic and acidic residues" evidence="1">
    <location>
        <begin position="195"/>
        <end position="204"/>
    </location>
</feature>
<feature type="compositionally biased region" description="Polar residues" evidence="1">
    <location>
        <begin position="282"/>
        <end position="302"/>
    </location>
</feature>
<evidence type="ECO:0000256" key="1">
    <source>
        <dbReference type="SAM" id="MobiDB-lite"/>
    </source>
</evidence>
<dbReference type="InterPro" id="IPR035445">
    <property type="entry name" value="GYF-like_dom_sf"/>
</dbReference>
<dbReference type="Pfam" id="PF02213">
    <property type="entry name" value="GYF"/>
    <property type="match status" value="1"/>
</dbReference>
<feature type="region of interest" description="Disordered" evidence="1">
    <location>
        <begin position="106"/>
        <end position="126"/>
    </location>
</feature>
<protein>
    <recommendedName>
        <fullName evidence="2">GYF domain-containing protein</fullName>
    </recommendedName>
</protein>
<reference evidence="3 4" key="1">
    <citation type="submission" date="2017-11" db="EMBL/GenBank/DDBJ databases">
        <title>De-novo sequencing of pomegranate (Punica granatum L.) genome.</title>
        <authorList>
            <person name="Akparov Z."/>
            <person name="Amiraslanov A."/>
            <person name="Hajiyeva S."/>
            <person name="Abbasov M."/>
            <person name="Kaur K."/>
            <person name="Hamwieh A."/>
            <person name="Solovyev V."/>
            <person name="Salamov A."/>
            <person name="Braich B."/>
            <person name="Kosarev P."/>
            <person name="Mahmoud A."/>
            <person name="Hajiyev E."/>
            <person name="Babayeva S."/>
            <person name="Izzatullayeva V."/>
            <person name="Mammadov A."/>
            <person name="Mammadov A."/>
            <person name="Sharifova S."/>
            <person name="Ojaghi J."/>
            <person name="Eynullazada K."/>
            <person name="Bayramov B."/>
            <person name="Abdulazimova A."/>
            <person name="Shahmuradov I."/>
        </authorList>
    </citation>
    <scope>NUCLEOTIDE SEQUENCE [LARGE SCALE GENOMIC DNA]</scope>
    <source>
        <strain evidence="4">cv. AG2017</strain>
        <tissue evidence="3">Leaf</tissue>
    </source>
</reference>
<dbReference type="PANTHER" id="PTHR46695">
    <property type="entry name" value="ZINC FINGER CCCH DOMAIN-CONTAINING PROTEIN 44-RELATED"/>
    <property type="match status" value="1"/>
</dbReference>
<feature type="compositionally biased region" description="Polar residues" evidence="1">
    <location>
        <begin position="205"/>
        <end position="215"/>
    </location>
</feature>
<proteinExistence type="predicted"/>
<feature type="region of interest" description="Disordered" evidence="1">
    <location>
        <begin position="1"/>
        <end position="85"/>
    </location>
</feature>
<keyword evidence="4" id="KW-1185">Reference proteome</keyword>
<evidence type="ECO:0000313" key="3">
    <source>
        <dbReference type="EMBL" id="PKI69979.1"/>
    </source>
</evidence>
<feature type="region of interest" description="Disordered" evidence="1">
    <location>
        <begin position="282"/>
        <end position="357"/>
    </location>
</feature>
<dbReference type="AlphaFoldDB" id="A0A2I0KNG0"/>
<dbReference type="InterPro" id="IPR003169">
    <property type="entry name" value="GYF"/>
</dbReference>
<feature type="region of interest" description="Disordered" evidence="1">
    <location>
        <begin position="195"/>
        <end position="256"/>
    </location>
</feature>
<feature type="compositionally biased region" description="Basic and acidic residues" evidence="1">
    <location>
        <begin position="216"/>
        <end position="233"/>
    </location>
</feature>
<evidence type="ECO:0000313" key="4">
    <source>
        <dbReference type="Proteomes" id="UP000233551"/>
    </source>
</evidence>
<dbReference type="Gene3D" id="3.30.1490.40">
    <property type="match status" value="1"/>
</dbReference>
<dbReference type="PANTHER" id="PTHR46695:SF4">
    <property type="entry name" value="ZINC FINGER CCCH DOMAIN-CONTAINING PROTEIN 44"/>
    <property type="match status" value="1"/>
</dbReference>
<feature type="domain" description="GYF" evidence="2">
    <location>
        <begin position="134"/>
        <end position="188"/>
    </location>
</feature>